<feature type="region of interest" description="Disordered" evidence="1">
    <location>
        <begin position="119"/>
        <end position="368"/>
    </location>
</feature>
<protein>
    <submittedName>
        <fullName evidence="2">Uncharacterized protein</fullName>
    </submittedName>
</protein>
<accession>A0A4Q9NBY1</accession>
<feature type="compositionally biased region" description="Polar residues" evidence="1">
    <location>
        <begin position="306"/>
        <end position="330"/>
    </location>
</feature>
<dbReference type="AlphaFoldDB" id="A0A4Q9NBY1"/>
<name>A0A4Q9NBY1_9APHY</name>
<keyword evidence="3" id="KW-1185">Reference proteome</keyword>
<feature type="compositionally biased region" description="Low complexity" evidence="1">
    <location>
        <begin position="189"/>
        <end position="201"/>
    </location>
</feature>
<feature type="compositionally biased region" description="Basic and acidic residues" evidence="1">
    <location>
        <begin position="341"/>
        <end position="363"/>
    </location>
</feature>
<sequence>MKRSLSVSAIERARRLSDAVRGAIAPVLAYRPRPQRTQDDSSLDYYGSKHKRVKSSESGLHRTLSLRHRNISKDDIRPFPGINASSSTLNLWVGGATIATEPESPQLQSRWSADTDVLEMRTSRGRKTERGAKTAKPTRPVKPDRPEGHDPLASMLRHGITGLAPSPALLVSEDRRQREAMRRSKESARPAAAAPSPGPSRHQPTVRRGVRDDDSEVGPPVPPKDYVMQKVFSPFAIAPPTGHTIHQSPRRNNNGHHRPGLTRDMSVKSAPDGTSGVTRVVPTPRRQATLDERVRHDRGGFGIDVSATTGSIQKQPQPTQSLRRTPSSADVTLRAPTRAHRQAEPRPQEDERNGQHGRPDENASQRGRGLSAGWCAAAFHPPSPLPDLLWKRRPSAMDVPRDVRPDDGDSIFHSRGSAVPDRSTRPTGRPTERARTGEARGMLIPTAPVAGSGMIAKVQGSLRVRDSPASRPVQMAATPPAQDRPLSYEGEVVIAPFMFDDDPPEPTKVYESRSEYERRLAEERYVERLSRTNPWKSEEYAYQQQQVAQAVAEPESVRPLCIRKHSSQTKENKYNSRI</sequence>
<feature type="region of interest" description="Disordered" evidence="1">
    <location>
        <begin position="32"/>
        <end position="60"/>
    </location>
</feature>
<feature type="compositionally biased region" description="Basic and acidic residues" evidence="1">
    <location>
        <begin position="288"/>
        <end position="299"/>
    </location>
</feature>
<feature type="compositionally biased region" description="Basic and acidic residues" evidence="1">
    <location>
        <begin position="141"/>
        <end position="150"/>
    </location>
</feature>
<dbReference type="EMBL" id="ML145086">
    <property type="protein sequence ID" value="TBU64584.1"/>
    <property type="molecule type" value="Genomic_DNA"/>
</dbReference>
<organism evidence="2 3">
    <name type="scientific">Dichomitus squalens</name>
    <dbReference type="NCBI Taxonomy" id="114155"/>
    <lineage>
        <taxon>Eukaryota</taxon>
        <taxon>Fungi</taxon>
        <taxon>Dikarya</taxon>
        <taxon>Basidiomycota</taxon>
        <taxon>Agaricomycotina</taxon>
        <taxon>Agaricomycetes</taxon>
        <taxon>Polyporales</taxon>
        <taxon>Polyporaceae</taxon>
        <taxon>Dichomitus</taxon>
    </lineage>
</organism>
<evidence type="ECO:0000313" key="2">
    <source>
        <dbReference type="EMBL" id="TBU64584.1"/>
    </source>
</evidence>
<reference evidence="2 3" key="1">
    <citation type="submission" date="2019-01" db="EMBL/GenBank/DDBJ databases">
        <title>Draft genome sequences of three monokaryotic isolates of the white-rot basidiomycete fungus Dichomitus squalens.</title>
        <authorList>
            <consortium name="DOE Joint Genome Institute"/>
            <person name="Lopez S.C."/>
            <person name="Andreopoulos B."/>
            <person name="Pangilinan J."/>
            <person name="Lipzen A."/>
            <person name="Riley R."/>
            <person name="Ahrendt S."/>
            <person name="Ng V."/>
            <person name="Barry K."/>
            <person name="Daum C."/>
            <person name="Grigoriev I.V."/>
            <person name="Hilden K.S."/>
            <person name="Makela M.R."/>
            <person name="de Vries R.P."/>
        </authorList>
    </citation>
    <scope>NUCLEOTIDE SEQUENCE [LARGE SCALE GENOMIC DNA]</scope>
    <source>
        <strain evidence="2 3">CBS 464.89</strain>
    </source>
</reference>
<evidence type="ECO:0000313" key="3">
    <source>
        <dbReference type="Proteomes" id="UP000292082"/>
    </source>
</evidence>
<feature type="compositionally biased region" description="Basic and acidic residues" evidence="1">
    <location>
        <begin position="402"/>
        <end position="412"/>
    </location>
</feature>
<feature type="compositionally biased region" description="Basic and acidic residues" evidence="1">
    <location>
        <begin position="119"/>
        <end position="132"/>
    </location>
</feature>
<feature type="compositionally biased region" description="Basic and acidic residues" evidence="1">
    <location>
        <begin position="172"/>
        <end position="188"/>
    </location>
</feature>
<dbReference type="Proteomes" id="UP000292082">
    <property type="component" value="Unassembled WGS sequence"/>
</dbReference>
<evidence type="ECO:0000256" key="1">
    <source>
        <dbReference type="SAM" id="MobiDB-lite"/>
    </source>
</evidence>
<gene>
    <name evidence="2" type="ORF">BD310DRAFT_944392</name>
</gene>
<feature type="region of interest" description="Disordered" evidence="1">
    <location>
        <begin position="402"/>
        <end position="435"/>
    </location>
</feature>
<proteinExistence type="predicted"/>